<feature type="compositionally biased region" description="Low complexity" evidence="1">
    <location>
        <begin position="66"/>
        <end position="77"/>
    </location>
</feature>
<dbReference type="InterPro" id="IPR050782">
    <property type="entry name" value="PP1_regulatory_subunit_3"/>
</dbReference>
<evidence type="ECO:0000313" key="3">
    <source>
        <dbReference type="EMBL" id="KIO31788.1"/>
    </source>
</evidence>
<dbReference type="GO" id="GO:2001069">
    <property type="term" value="F:glycogen binding"/>
    <property type="evidence" value="ECO:0007669"/>
    <property type="project" value="TreeGrafter"/>
</dbReference>
<dbReference type="STRING" id="1051891.A0A0C3LD00"/>
<feature type="compositionally biased region" description="Low complexity" evidence="1">
    <location>
        <begin position="433"/>
        <end position="447"/>
    </location>
</feature>
<feature type="compositionally biased region" description="Low complexity" evidence="1">
    <location>
        <begin position="991"/>
        <end position="1006"/>
    </location>
</feature>
<feature type="region of interest" description="Disordered" evidence="1">
    <location>
        <begin position="410"/>
        <end position="447"/>
    </location>
</feature>
<sequence length="1113" mass="115783">MPYTPPGTLTAADRNLSSERNHHRSRSFTDEKGPGAFAPLAIPRRNARPGIPKLTMPGGPPPPPSASSTATTSASVQTPPPVAKSPKFELHTGSSDSDEDDDEAAATAAIQNPLASKIISHGTSSPTVHGHAAPLSRPVPFPSLQITASSPMMRSASSPHIASPSGDQPSPSIYRSPYSSLRGSAPSTRDKFPLKPALKSNHSSPHLPSLAHQRSLTQSAPSTPNLQKTAWASSSTNGGSAPGSPGSTYSIPPTPKSVHFASEKSVLESVVVFTKGARPRSLSNPGGYDTETETEGYDSTAGSGGSRYPFPVMAKNEVVPLLDETVSSEVPMKRALGSNGFGVNDERHFVYLETIMLPGARPPTLRGSILVRNVAFQKRVAVRFTLDDWQTISEVSCNYSGSLPNIPPPFASSSSPFGPGHGRSATIAGPLTSSGSSSSLNLSNGKSESWDRFTFTIKLEDVERNLPTKRMFLVVKYQVPSQWGFESGGEWWDNNSGKNYEFGFKMGKKATANSSGVEEGGPSALAARMSASVGRAHDTEPATRTQSLPPLPPPGPVRSNPSPLSLSPNNSVLGLGGLAKAKPVLAPIVASGVKLRAGRGPTFTDAPSPRASPPGSPVGRSSPTRSTTYTPPLPGSVPGITHGITSPNLAGLERPAAPLPAPKPVAAEPASEPTPAPPAPVAQPPKPQALTISTVNLSPTGTVGKKRGLSLSNYVSPTMVKSPSSMSIANTNSMQNMNSLMGAGGDGGENAYAHSRQSSLPYVYTPPSTIGRKDSQNGPLTPGSLRIVGGMPATIIDENGSAAPVERVPSWDIPLNGFWNALGQQRPIADHQKKASDSDSSSSEDQLGLPTPPESSADSTLSTPDLERSPEAESVSFEDEKRKEVGSDRDTPTPTLVATAGPALSTVPFPRSSPSGSPRSSDGGNTVRHASPELPTPQPSDAETKPPSLSSLGRRTSLQTGQTMRLDIPLRPKFDIPPAEELSPTKMVRRNSPSASSSSGSENGSPTKAGLSMKSGKSKNWRDQPAIMPVPQFGLGLNMGASPASGNGPPPEFLAKYCFYGTSPGVSPPTSISPAGTTSVFGTGVDTPRASSPGLGNTSTWWGYSANAVPERA</sequence>
<reference evidence="3 4" key="1">
    <citation type="submission" date="2014-04" db="EMBL/GenBank/DDBJ databases">
        <authorList>
            <consortium name="DOE Joint Genome Institute"/>
            <person name="Kuo A."/>
            <person name="Girlanda M."/>
            <person name="Perotto S."/>
            <person name="Kohler A."/>
            <person name="Nagy L.G."/>
            <person name="Floudas D."/>
            <person name="Copeland A."/>
            <person name="Barry K.W."/>
            <person name="Cichocki N."/>
            <person name="Veneault-Fourrey C."/>
            <person name="LaButti K."/>
            <person name="Lindquist E.A."/>
            <person name="Lipzen A."/>
            <person name="Lundell T."/>
            <person name="Morin E."/>
            <person name="Murat C."/>
            <person name="Sun H."/>
            <person name="Tunlid A."/>
            <person name="Henrissat B."/>
            <person name="Grigoriev I.V."/>
            <person name="Hibbett D.S."/>
            <person name="Martin F."/>
            <person name="Nordberg H.P."/>
            <person name="Cantor M.N."/>
            <person name="Hua S.X."/>
        </authorList>
    </citation>
    <scope>NUCLEOTIDE SEQUENCE [LARGE SCALE GENOMIC DNA]</scope>
    <source>
        <strain evidence="3 4">MUT 4182</strain>
    </source>
</reference>
<feature type="compositionally biased region" description="Polar residues" evidence="1">
    <location>
        <begin position="947"/>
        <end position="963"/>
    </location>
</feature>
<feature type="compositionally biased region" description="Basic and acidic residues" evidence="1">
    <location>
        <begin position="828"/>
        <end position="837"/>
    </location>
</feature>
<dbReference type="Proteomes" id="UP000054248">
    <property type="component" value="Unassembled WGS sequence"/>
</dbReference>
<dbReference type="OrthoDB" id="1881at2759"/>
<dbReference type="AlphaFoldDB" id="A0A0C3LD00"/>
<feature type="region of interest" description="Disordered" evidence="1">
    <location>
        <begin position="827"/>
        <end position="1024"/>
    </location>
</feature>
<feature type="compositionally biased region" description="Low complexity" evidence="1">
    <location>
        <begin position="169"/>
        <end position="180"/>
    </location>
</feature>
<evidence type="ECO:0000313" key="4">
    <source>
        <dbReference type="Proteomes" id="UP000054248"/>
    </source>
</evidence>
<dbReference type="InterPro" id="IPR005036">
    <property type="entry name" value="CBM21_dom"/>
</dbReference>
<feature type="compositionally biased region" description="Polar residues" evidence="1">
    <location>
        <begin position="854"/>
        <end position="863"/>
    </location>
</feature>
<dbReference type="EMBL" id="KN822960">
    <property type="protein sequence ID" value="KIO31788.1"/>
    <property type="molecule type" value="Genomic_DNA"/>
</dbReference>
<feature type="region of interest" description="Disordered" evidence="1">
    <location>
        <begin position="527"/>
        <end position="565"/>
    </location>
</feature>
<dbReference type="GO" id="GO:0000164">
    <property type="term" value="C:protein phosphatase type 1 complex"/>
    <property type="evidence" value="ECO:0007669"/>
    <property type="project" value="TreeGrafter"/>
</dbReference>
<evidence type="ECO:0000256" key="1">
    <source>
        <dbReference type="SAM" id="MobiDB-lite"/>
    </source>
</evidence>
<feature type="compositionally biased region" description="Polar residues" evidence="1">
    <location>
        <begin position="1068"/>
        <end position="1081"/>
    </location>
</feature>
<accession>A0A0C3LD00</accession>
<feature type="domain" description="CBM21" evidence="2">
    <location>
        <begin position="344"/>
        <end position="503"/>
    </location>
</feature>
<feature type="compositionally biased region" description="Low complexity" evidence="1">
    <location>
        <begin position="148"/>
        <end position="159"/>
    </location>
</feature>
<feature type="region of interest" description="Disordered" evidence="1">
    <location>
        <begin position="278"/>
        <end position="303"/>
    </location>
</feature>
<dbReference type="Pfam" id="PF03370">
    <property type="entry name" value="CBM_21"/>
    <property type="match status" value="1"/>
</dbReference>
<dbReference type="PANTHER" id="PTHR12307">
    <property type="entry name" value="PROTEIN PHOSPHATASE 1 REGULATORY SUBUNIT"/>
    <property type="match status" value="1"/>
</dbReference>
<feature type="compositionally biased region" description="Pro residues" evidence="1">
    <location>
        <begin position="672"/>
        <end position="687"/>
    </location>
</feature>
<dbReference type="InterPro" id="IPR038175">
    <property type="entry name" value="CBM21_dom_sf"/>
</dbReference>
<feature type="region of interest" description="Disordered" evidence="1">
    <location>
        <begin position="1"/>
        <end position="252"/>
    </location>
</feature>
<protein>
    <submittedName>
        <fullName evidence="3">Carbohydrate-binding module family 21 protein</fullName>
    </submittedName>
</protein>
<dbReference type="HOGENOM" id="CLU_281459_0_0_1"/>
<gene>
    <name evidence="3" type="ORF">M407DRAFT_124556</name>
</gene>
<proteinExistence type="predicted"/>
<name>A0A0C3LD00_9AGAM</name>
<feature type="compositionally biased region" description="Low complexity" evidence="1">
    <location>
        <begin position="910"/>
        <end position="924"/>
    </location>
</feature>
<feature type="compositionally biased region" description="Polar residues" evidence="1">
    <location>
        <begin position="200"/>
        <end position="251"/>
    </location>
</feature>
<feature type="region of interest" description="Disordered" evidence="1">
    <location>
        <begin position="597"/>
        <end position="687"/>
    </location>
</feature>
<dbReference type="PROSITE" id="PS51159">
    <property type="entry name" value="CBM21"/>
    <property type="match status" value="1"/>
</dbReference>
<dbReference type="PANTHER" id="PTHR12307:SF36">
    <property type="entry name" value="GLYCOGEN-BINDING SUBUNIT 76A"/>
    <property type="match status" value="1"/>
</dbReference>
<reference evidence="4" key="2">
    <citation type="submission" date="2015-01" db="EMBL/GenBank/DDBJ databases">
        <title>Evolutionary Origins and Diversification of the Mycorrhizal Mutualists.</title>
        <authorList>
            <consortium name="DOE Joint Genome Institute"/>
            <consortium name="Mycorrhizal Genomics Consortium"/>
            <person name="Kohler A."/>
            <person name="Kuo A."/>
            <person name="Nagy L.G."/>
            <person name="Floudas D."/>
            <person name="Copeland A."/>
            <person name="Barry K.W."/>
            <person name="Cichocki N."/>
            <person name="Veneault-Fourrey C."/>
            <person name="LaButti K."/>
            <person name="Lindquist E.A."/>
            <person name="Lipzen A."/>
            <person name="Lundell T."/>
            <person name="Morin E."/>
            <person name="Murat C."/>
            <person name="Riley R."/>
            <person name="Ohm R."/>
            <person name="Sun H."/>
            <person name="Tunlid A."/>
            <person name="Henrissat B."/>
            <person name="Grigoriev I.V."/>
            <person name="Hibbett D.S."/>
            <person name="Martin F."/>
        </authorList>
    </citation>
    <scope>NUCLEOTIDE SEQUENCE [LARGE SCALE GENOMIC DNA]</scope>
    <source>
        <strain evidence="4">MUT 4182</strain>
    </source>
</reference>
<dbReference type="Gene3D" id="2.60.40.2440">
    <property type="entry name" value="Carbohydrate binding type-21 domain"/>
    <property type="match status" value="1"/>
</dbReference>
<dbReference type="GO" id="GO:0008157">
    <property type="term" value="F:protein phosphatase 1 binding"/>
    <property type="evidence" value="ECO:0007669"/>
    <property type="project" value="TreeGrafter"/>
</dbReference>
<feature type="compositionally biased region" description="Basic and acidic residues" evidence="1">
    <location>
        <begin position="878"/>
        <end position="891"/>
    </location>
</feature>
<dbReference type="GO" id="GO:0005979">
    <property type="term" value="P:regulation of glycogen biosynthetic process"/>
    <property type="evidence" value="ECO:0007669"/>
    <property type="project" value="TreeGrafter"/>
</dbReference>
<feature type="compositionally biased region" description="Low complexity" evidence="1">
    <location>
        <begin position="617"/>
        <end position="630"/>
    </location>
</feature>
<organism evidence="3 4">
    <name type="scientific">Tulasnella calospora MUT 4182</name>
    <dbReference type="NCBI Taxonomy" id="1051891"/>
    <lineage>
        <taxon>Eukaryota</taxon>
        <taxon>Fungi</taxon>
        <taxon>Dikarya</taxon>
        <taxon>Basidiomycota</taxon>
        <taxon>Agaricomycotina</taxon>
        <taxon>Agaricomycetes</taxon>
        <taxon>Cantharellales</taxon>
        <taxon>Tulasnellaceae</taxon>
        <taxon>Tulasnella</taxon>
    </lineage>
</organism>
<evidence type="ECO:0000259" key="2">
    <source>
        <dbReference type="PROSITE" id="PS51159"/>
    </source>
</evidence>
<keyword evidence="4" id="KW-1185">Reference proteome</keyword>
<feature type="region of interest" description="Disordered" evidence="1">
    <location>
        <begin position="1068"/>
        <end position="1113"/>
    </location>
</feature>